<evidence type="ECO:0000313" key="1">
    <source>
        <dbReference type="EMBL" id="KAG9699294.1"/>
    </source>
</evidence>
<proteinExistence type="predicted"/>
<name>A0A9P8JCJ5_AURME</name>
<sequence length="333" mass="37810">MIVSRNSRNVSPSISYWFLFTDEMVRISSQCVFDLQTIPRPIMPPACSLLGIATPTPPEMQPFRFFDLPIEIRYMVYEQLMDRCVTVTFPGLELPSCVSEASTEVVDCFYPSLMRTNKQLALEYTSVSSTPLLLSIKWTIDDHDTAREEAQDQAQLSMLPKTVLAILKFSFLSISLDTPTPHCDVQPAIRTLTSRMPELGLFLFTTEYEIDRLVSDTSLADPTEFVKHVDWTDEMMYFLRELVSEENSSWNAAARFHIACALYCLHDRGAEHESVPDTIYAICEGPDEETFKLDGMNLKFMGTDELEAARKAVGDCNVVIPIFPYGDDWQGEE</sequence>
<feature type="non-terminal residue" evidence="1">
    <location>
        <position position="1"/>
    </location>
</feature>
<dbReference type="AlphaFoldDB" id="A0A9P8JCJ5"/>
<protein>
    <submittedName>
        <fullName evidence="1">Uncharacterized protein</fullName>
    </submittedName>
</protein>
<accession>A0A9P8JCJ5</accession>
<gene>
    <name evidence="1" type="ORF">KCU76_g1629</name>
</gene>
<organism evidence="1 2">
    <name type="scientific">Aureobasidium melanogenum</name>
    <name type="common">Aureobasidium pullulans var. melanogenum</name>
    <dbReference type="NCBI Taxonomy" id="46634"/>
    <lineage>
        <taxon>Eukaryota</taxon>
        <taxon>Fungi</taxon>
        <taxon>Dikarya</taxon>
        <taxon>Ascomycota</taxon>
        <taxon>Pezizomycotina</taxon>
        <taxon>Dothideomycetes</taxon>
        <taxon>Dothideomycetidae</taxon>
        <taxon>Dothideales</taxon>
        <taxon>Saccotheciaceae</taxon>
        <taxon>Aureobasidium</taxon>
    </lineage>
</organism>
<reference evidence="1" key="1">
    <citation type="journal article" date="2021" name="J Fungi (Basel)">
        <title>Virulence traits and population genomics of the black yeast Aureobasidium melanogenum.</title>
        <authorList>
            <person name="Cernosa A."/>
            <person name="Sun X."/>
            <person name="Gostincar C."/>
            <person name="Fang C."/>
            <person name="Gunde-Cimerman N."/>
            <person name="Song Z."/>
        </authorList>
    </citation>
    <scope>NUCLEOTIDE SEQUENCE</scope>
    <source>
        <strain evidence="1">EXF-9911</strain>
    </source>
</reference>
<comment type="caution">
    <text evidence="1">The sequence shown here is derived from an EMBL/GenBank/DDBJ whole genome shotgun (WGS) entry which is preliminary data.</text>
</comment>
<dbReference type="EMBL" id="JAHFXF010000036">
    <property type="protein sequence ID" value="KAG9699294.1"/>
    <property type="molecule type" value="Genomic_DNA"/>
</dbReference>
<dbReference type="OrthoDB" id="5314997at2759"/>
<dbReference type="Proteomes" id="UP000779574">
    <property type="component" value="Unassembled WGS sequence"/>
</dbReference>
<reference evidence="1" key="2">
    <citation type="submission" date="2021-08" db="EMBL/GenBank/DDBJ databases">
        <authorList>
            <person name="Gostincar C."/>
            <person name="Sun X."/>
            <person name="Song Z."/>
            <person name="Gunde-Cimerman N."/>
        </authorList>
    </citation>
    <scope>NUCLEOTIDE SEQUENCE</scope>
    <source>
        <strain evidence="1">EXF-9911</strain>
    </source>
</reference>
<evidence type="ECO:0000313" key="2">
    <source>
        <dbReference type="Proteomes" id="UP000779574"/>
    </source>
</evidence>